<evidence type="ECO:0000313" key="2">
    <source>
        <dbReference type="Proteomes" id="UP000527352"/>
    </source>
</evidence>
<protein>
    <submittedName>
        <fullName evidence="1">Uncharacterized protein</fullName>
    </submittedName>
</protein>
<comment type="caution">
    <text evidence="1">The sequence shown here is derived from an EMBL/GenBank/DDBJ whole genome shotgun (WGS) entry which is preliminary data.</text>
</comment>
<gene>
    <name evidence="1" type="ORF">HGO26_12360</name>
</gene>
<dbReference type="InterPro" id="IPR040547">
    <property type="entry name" value="CdiI"/>
</dbReference>
<evidence type="ECO:0000313" key="1">
    <source>
        <dbReference type="EMBL" id="NLQ23661.1"/>
    </source>
</evidence>
<sequence>MKDINFLELEKQYGINIEHCEDTSSLDDWYISVRDTYLYNLSEKDVAIAIRQELYLKEIVPLAIDMLILNPLCGWKYDGELLVAIAQVDFEKYVAKEKAKDLMLVLSIDDNLKAIKEEGVQDEHLVVIDKLNKLLV</sequence>
<proteinExistence type="predicted"/>
<name>A0ABX1KN81_9GAMM</name>
<dbReference type="Proteomes" id="UP000527352">
    <property type="component" value="Unassembled WGS sequence"/>
</dbReference>
<organism evidence="1 2">
    <name type="scientific">Shewanella oncorhynchi</name>
    <dbReference type="NCBI Taxonomy" id="2726434"/>
    <lineage>
        <taxon>Bacteria</taxon>
        <taxon>Pseudomonadati</taxon>
        <taxon>Pseudomonadota</taxon>
        <taxon>Gammaproteobacteria</taxon>
        <taxon>Alteromonadales</taxon>
        <taxon>Shewanellaceae</taxon>
        <taxon>Shewanella</taxon>
    </lineage>
</organism>
<dbReference type="RefSeq" id="WP_131523257.1">
    <property type="nucleotide sequence ID" value="NZ_JABAEB010000006.1"/>
</dbReference>
<accession>A0ABX1KN81</accession>
<dbReference type="Pfam" id="PF18616">
    <property type="entry name" value="CdiI_3"/>
    <property type="match status" value="1"/>
</dbReference>
<keyword evidence="2" id="KW-1185">Reference proteome</keyword>
<dbReference type="EMBL" id="JABAEB010000006">
    <property type="protein sequence ID" value="NLQ23661.1"/>
    <property type="molecule type" value="Genomic_DNA"/>
</dbReference>
<reference evidence="1 2" key="1">
    <citation type="submission" date="2020-04" db="EMBL/GenBank/DDBJ databases">
        <title>The first description of lens atrophy caused by putative novel Shewanella sp. that is a new emerging pathogen for cultured rainbow trout?</title>
        <authorList>
            <person name="Saticioglu I.B."/>
            <person name="Duman M."/>
            <person name="Altun S."/>
        </authorList>
    </citation>
    <scope>NUCLEOTIDE SEQUENCE [LARGE SCALE GENOMIC DNA]</scope>
    <source>
        <strain evidence="1 2">S-1</strain>
    </source>
</reference>